<dbReference type="PROSITE" id="PS50995">
    <property type="entry name" value="HTH_MARR_2"/>
    <property type="match status" value="1"/>
</dbReference>
<feature type="domain" description="HTH marR-type" evidence="4">
    <location>
        <begin position="5"/>
        <end position="137"/>
    </location>
</feature>
<evidence type="ECO:0000256" key="2">
    <source>
        <dbReference type="ARBA" id="ARBA00023125"/>
    </source>
</evidence>
<dbReference type="SMART" id="SM00347">
    <property type="entry name" value="HTH_MARR"/>
    <property type="match status" value="1"/>
</dbReference>
<dbReference type="Proteomes" id="UP001501803">
    <property type="component" value="Unassembled WGS sequence"/>
</dbReference>
<dbReference type="Pfam" id="PF12802">
    <property type="entry name" value="MarR_2"/>
    <property type="match status" value="1"/>
</dbReference>
<evidence type="ECO:0000256" key="3">
    <source>
        <dbReference type="ARBA" id="ARBA00023163"/>
    </source>
</evidence>
<keyword evidence="6" id="KW-1185">Reference proteome</keyword>
<dbReference type="PANTHER" id="PTHR42756">
    <property type="entry name" value="TRANSCRIPTIONAL REGULATOR, MARR"/>
    <property type="match status" value="1"/>
</dbReference>
<comment type="caution">
    <text evidence="5">The sequence shown here is derived from an EMBL/GenBank/DDBJ whole genome shotgun (WGS) entry which is preliminary data.</text>
</comment>
<proteinExistence type="predicted"/>
<dbReference type="RefSeq" id="WP_345061374.1">
    <property type="nucleotide sequence ID" value="NZ_BAABCN010000002.1"/>
</dbReference>
<gene>
    <name evidence="5" type="ORF">GCM10022381_01850</name>
</gene>
<dbReference type="PANTHER" id="PTHR42756:SF1">
    <property type="entry name" value="TRANSCRIPTIONAL REPRESSOR OF EMRAB OPERON"/>
    <property type="match status" value="1"/>
</dbReference>
<dbReference type="InterPro" id="IPR036390">
    <property type="entry name" value="WH_DNA-bd_sf"/>
</dbReference>
<dbReference type="InterPro" id="IPR023187">
    <property type="entry name" value="Tscrpt_reg_MarR-type_CS"/>
</dbReference>
<dbReference type="InterPro" id="IPR000835">
    <property type="entry name" value="HTH_MarR-typ"/>
</dbReference>
<dbReference type="SUPFAM" id="SSF46785">
    <property type="entry name" value="Winged helix' DNA-binding domain"/>
    <property type="match status" value="1"/>
</dbReference>
<organism evidence="5 6">
    <name type="scientific">Leifsonia kafniensis</name>
    <dbReference type="NCBI Taxonomy" id="475957"/>
    <lineage>
        <taxon>Bacteria</taxon>
        <taxon>Bacillati</taxon>
        <taxon>Actinomycetota</taxon>
        <taxon>Actinomycetes</taxon>
        <taxon>Micrococcales</taxon>
        <taxon>Microbacteriaceae</taxon>
        <taxon>Leifsonia</taxon>
    </lineage>
</organism>
<dbReference type="EMBL" id="BAABCN010000002">
    <property type="protein sequence ID" value="GAA3861118.1"/>
    <property type="molecule type" value="Genomic_DNA"/>
</dbReference>
<keyword evidence="1" id="KW-0805">Transcription regulation</keyword>
<sequence>MSNQEPQVGYVLKQAQSLLRLRMEEALHPLALTVSQYSCLHHLLREPGISAAGLARATFMTRQSMNSMLQQLLERGLVVRPARPESGRALPTALTAAGVDLLSAAQAEVDGVEERMLSGFSPSELVSLSRGLNACVQALGDGTGIMRRGAAPPR</sequence>
<protein>
    <submittedName>
        <fullName evidence="5">MarR family transcriptional regulator</fullName>
    </submittedName>
</protein>
<evidence type="ECO:0000313" key="5">
    <source>
        <dbReference type="EMBL" id="GAA3861118.1"/>
    </source>
</evidence>
<evidence type="ECO:0000256" key="1">
    <source>
        <dbReference type="ARBA" id="ARBA00023015"/>
    </source>
</evidence>
<dbReference type="PROSITE" id="PS01117">
    <property type="entry name" value="HTH_MARR_1"/>
    <property type="match status" value="1"/>
</dbReference>
<name>A0ABP7K2J1_9MICO</name>
<reference evidence="6" key="1">
    <citation type="journal article" date="2019" name="Int. J. Syst. Evol. Microbiol.">
        <title>The Global Catalogue of Microorganisms (GCM) 10K type strain sequencing project: providing services to taxonomists for standard genome sequencing and annotation.</title>
        <authorList>
            <consortium name="The Broad Institute Genomics Platform"/>
            <consortium name="The Broad Institute Genome Sequencing Center for Infectious Disease"/>
            <person name="Wu L."/>
            <person name="Ma J."/>
        </authorList>
    </citation>
    <scope>NUCLEOTIDE SEQUENCE [LARGE SCALE GENOMIC DNA]</scope>
    <source>
        <strain evidence="6">JCM 17021</strain>
    </source>
</reference>
<dbReference type="Gene3D" id="1.10.10.10">
    <property type="entry name" value="Winged helix-like DNA-binding domain superfamily/Winged helix DNA-binding domain"/>
    <property type="match status" value="1"/>
</dbReference>
<keyword evidence="2" id="KW-0238">DNA-binding</keyword>
<evidence type="ECO:0000259" key="4">
    <source>
        <dbReference type="PROSITE" id="PS50995"/>
    </source>
</evidence>
<keyword evidence="3" id="KW-0804">Transcription</keyword>
<accession>A0ABP7K2J1</accession>
<dbReference type="InterPro" id="IPR036388">
    <property type="entry name" value="WH-like_DNA-bd_sf"/>
</dbReference>
<evidence type="ECO:0000313" key="6">
    <source>
        <dbReference type="Proteomes" id="UP001501803"/>
    </source>
</evidence>